<evidence type="ECO:0000313" key="2">
    <source>
        <dbReference type="EMBL" id="CAL6079785.1"/>
    </source>
</evidence>
<dbReference type="EMBL" id="CATOUU010000939">
    <property type="protein sequence ID" value="CAI9961327.1"/>
    <property type="molecule type" value="Genomic_DNA"/>
</dbReference>
<evidence type="ECO:0000313" key="3">
    <source>
        <dbReference type="Proteomes" id="UP001642409"/>
    </source>
</evidence>
<reference evidence="1" key="1">
    <citation type="submission" date="2023-06" db="EMBL/GenBank/DDBJ databases">
        <authorList>
            <person name="Kurt Z."/>
        </authorList>
    </citation>
    <scope>NUCLEOTIDE SEQUENCE</scope>
</reference>
<protein>
    <submittedName>
        <fullName evidence="2">Hypothetical_protein</fullName>
    </submittedName>
</protein>
<accession>A0AA86QQU3</accession>
<dbReference type="Proteomes" id="UP001642409">
    <property type="component" value="Unassembled WGS sequence"/>
</dbReference>
<name>A0AA86QQU3_9EUKA</name>
<organism evidence="1">
    <name type="scientific">Hexamita inflata</name>
    <dbReference type="NCBI Taxonomy" id="28002"/>
    <lineage>
        <taxon>Eukaryota</taxon>
        <taxon>Metamonada</taxon>
        <taxon>Diplomonadida</taxon>
        <taxon>Hexamitidae</taxon>
        <taxon>Hexamitinae</taxon>
        <taxon>Hexamita</taxon>
    </lineage>
</organism>
<evidence type="ECO:0000313" key="1">
    <source>
        <dbReference type="EMBL" id="CAI9961327.1"/>
    </source>
</evidence>
<dbReference type="EMBL" id="CAXDID020000342">
    <property type="protein sequence ID" value="CAL6079785.1"/>
    <property type="molecule type" value="Genomic_DNA"/>
</dbReference>
<dbReference type="AlphaFoldDB" id="A0AA86QQU3"/>
<proteinExistence type="predicted"/>
<keyword evidence="3" id="KW-1185">Reference proteome</keyword>
<reference evidence="2 3" key="2">
    <citation type="submission" date="2024-07" db="EMBL/GenBank/DDBJ databases">
        <authorList>
            <person name="Akdeniz Z."/>
        </authorList>
    </citation>
    <scope>NUCLEOTIDE SEQUENCE [LARGE SCALE GENOMIC DNA]</scope>
</reference>
<sequence>MPIIELLAVNDLSWPYAKPLPLDLSLSYQPLFTPGYFFSSIQVNFLTEQFCRYLPQDINSFLALRLSYVLVFVKFCQDQQLHQRGKSRTEPHKTSKTCAPAARTISRDLAQTKKSVRKSIYILVFSILQYIFVQIYKMCNICVPLQYNENIYQSITSLC</sequence>
<comment type="caution">
    <text evidence="1">The sequence shown here is derived from an EMBL/GenBank/DDBJ whole genome shotgun (WGS) entry which is preliminary data.</text>
</comment>
<gene>
    <name evidence="1" type="ORF">HINF_LOCUS48972</name>
    <name evidence="2" type="ORF">HINF_LOCUS59552</name>
</gene>